<comment type="caution">
    <text evidence="2">The sequence shown here is derived from an EMBL/GenBank/DDBJ whole genome shotgun (WGS) entry which is preliminary data.</text>
</comment>
<evidence type="ECO:0000313" key="3">
    <source>
        <dbReference type="Proteomes" id="UP001172082"/>
    </source>
</evidence>
<protein>
    <submittedName>
        <fullName evidence="2">Uncharacterized protein</fullName>
    </submittedName>
</protein>
<evidence type="ECO:0000256" key="1">
    <source>
        <dbReference type="SAM" id="Coils"/>
    </source>
</evidence>
<accession>A0ABT8KKK9</accession>
<proteinExistence type="predicted"/>
<evidence type="ECO:0000313" key="2">
    <source>
        <dbReference type="EMBL" id="MDN5201247.1"/>
    </source>
</evidence>
<dbReference type="Proteomes" id="UP001172082">
    <property type="component" value="Unassembled WGS sequence"/>
</dbReference>
<reference evidence="2" key="1">
    <citation type="submission" date="2023-06" db="EMBL/GenBank/DDBJ databases">
        <title>Genomic of Parafulvivirga corallium.</title>
        <authorList>
            <person name="Wang G."/>
        </authorList>
    </citation>
    <scope>NUCLEOTIDE SEQUENCE</scope>
    <source>
        <strain evidence="2">BMA10</strain>
    </source>
</reference>
<keyword evidence="1" id="KW-0175">Coiled coil</keyword>
<dbReference type="RefSeq" id="WP_346751273.1">
    <property type="nucleotide sequence ID" value="NZ_JAUJEA010000002.1"/>
</dbReference>
<dbReference type="EMBL" id="JAUJEA010000002">
    <property type="protein sequence ID" value="MDN5201247.1"/>
    <property type="molecule type" value="Genomic_DNA"/>
</dbReference>
<keyword evidence="3" id="KW-1185">Reference proteome</keyword>
<feature type="coiled-coil region" evidence="1">
    <location>
        <begin position="63"/>
        <end position="104"/>
    </location>
</feature>
<gene>
    <name evidence="2" type="ORF">QQ008_07735</name>
</gene>
<organism evidence="2 3">
    <name type="scientific">Splendidivirga corallicola</name>
    <dbReference type="NCBI Taxonomy" id="3051826"/>
    <lineage>
        <taxon>Bacteria</taxon>
        <taxon>Pseudomonadati</taxon>
        <taxon>Bacteroidota</taxon>
        <taxon>Cytophagia</taxon>
        <taxon>Cytophagales</taxon>
        <taxon>Splendidivirgaceae</taxon>
        <taxon>Splendidivirga</taxon>
    </lineage>
</organism>
<sequence length="122" mass="14255">MVSKNDLIKELSLLLICLLCLALYMYFGVWGSSGDSNYHKDLIKMNQKNDSLIRENQILDLINNQLIKEADSLNKLLENDRNTIQELKRKRSEKIEVIDNLDGDELLEFFSEFNTKNADTQW</sequence>
<name>A0ABT8KKK9_9BACT</name>